<dbReference type="PANTHER" id="PTHR35602">
    <property type="entry name" value="ESTERASE YQIA-RELATED"/>
    <property type="match status" value="1"/>
</dbReference>
<evidence type="ECO:0000313" key="1">
    <source>
        <dbReference type="EMBL" id="EHC38005.1"/>
    </source>
</evidence>
<organism evidence="1 2">
    <name type="scientific">Salmonella enterica subsp. enterica serovar Alachua str. R6-377</name>
    <dbReference type="NCBI Taxonomy" id="913241"/>
    <lineage>
        <taxon>Bacteria</taxon>
        <taxon>Pseudomonadati</taxon>
        <taxon>Pseudomonadota</taxon>
        <taxon>Gammaproteobacteria</taxon>
        <taxon>Enterobacterales</taxon>
        <taxon>Enterobacteriaceae</taxon>
        <taxon>Salmonella</taxon>
    </lineage>
</organism>
<dbReference type="PANTHER" id="PTHR35602:SF2">
    <property type="entry name" value="UPF0227 PROTEIN YCFP"/>
    <property type="match status" value="1"/>
</dbReference>
<dbReference type="InterPro" id="IPR008886">
    <property type="entry name" value="UPF0227/Esterase_YqiA"/>
</dbReference>
<dbReference type="Pfam" id="PF05728">
    <property type="entry name" value="UPF0227"/>
    <property type="match status" value="1"/>
</dbReference>
<dbReference type="Proteomes" id="UP000004642">
    <property type="component" value="Unassembled WGS sequence"/>
</dbReference>
<reference evidence="1 2" key="1">
    <citation type="journal article" date="2011" name="BMC Genomics">
        <title>Genome sequencing reveals diversification of virulence factor content and possible host adaptation in distinct subpopulations of Salmonella enterica.</title>
        <authorList>
            <person name="den Bakker H.C."/>
            <person name="Moreno Switt A.I."/>
            <person name="Govoni G."/>
            <person name="Cummings C.A."/>
            <person name="Ranieri M.L."/>
            <person name="Degoricija L."/>
            <person name="Hoelzer K."/>
            <person name="Rodriguez-Rivera L.D."/>
            <person name="Brown S."/>
            <person name="Bolchacova E."/>
            <person name="Furtado M.R."/>
            <person name="Wiedmann M."/>
        </authorList>
    </citation>
    <scope>NUCLEOTIDE SEQUENCE [LARGE SCALE GENOMIC DNA]</scope>
    <source>
        <strain evidence="1 2">R6-377</strain>
    </source>
</reference>
<evidence type="ECO:0000313" key="2">
    <source>
        <dbReference type="Proteomes" id="UP000004642"/>
    </source>
</evidence>
<name>G5LQ19_SALET</name>
<comment type="caution">
    <text evidence="1">The sequence shown here is derived from an EMBL/GenBank/DDBJ whole genome shotgun (WGS) entry which is preliminary data.</text>
</comment>
<protein>
    <submittedName>
        <fullName evidence="1">Putative esterase</fullName>
    </submittedName>
</protein>
<dbReference type="EMBL" id="AFCJ01001218">
    <property type="protein sequence ID" value="EHC38005.1"/>
    <property type="molecule type" value="Genomic_DNA"/>
</dbReference>
<dbReference type="PATRIC" id="fig|913241.3.peg.2162"/>
<sequence length="52" mass="6162">MILSRHDEALDSQRSAQALHPFYEIVWDEEQTHKFKNISPHLQRIKAFKTLG</sequence>
<accession>G5LQ19</accession>
<proteinExistence type="predicted"/>
<dbReference type="AlphaFoldDB" id="G5LQ19"/>
<gene>
    <name evidence="1" type="ORF">LTSEALA_2856</name>
</gene>